<evidence type="ECO:0000313" key="2">
    <source>
        <dbReference type="EMBL" id="GII44159.1"/>
    </source>
</evidence>
<feature type="compositionally biased region" description="Basic and acidic residues" evidence="1">
    <location>
        <begin position="1"/>
        <end position="21"/>
    </location>
</feature>
<proteinExistence type="predicted"/>
<gene>
    <name evidence="2" type="ORF">Psi02_05830</name>
</gene>
<accession>A0A8J3UKV9</accession>
<organism evidence="2 3">
    <name type="scientific">Planotetraspora silvatica</name>
    <dbReference type="NCBI Taxonomy" id="234614"/>
    <lineage>
        <taxon>Bacteria</taxon>
        <taxon>Bacillati</taxon>
        <taxon>Actinomycetota</taxon>
        <taxon>Actinomycetes</taxon>
        <taxon>Streptosporangiales</taxon>
        <taxon>Streptosporangiaceae</taxon>
        <taxon>Planotetraspora</taxon>
    </lineage>
</organism>
<feature type="region of interest" description="Disordered" evidence="1">
    <location>
        <begin position="1"/>
        <end position="83"/>
    </location>
</feature>
<evidence type="ECO:0000256" key="1">
    <source>
        <dbReference type="SAM" id="MobiDB-lite"/>
    </source>
</evidence>
<dbReference type="Proteomes" id="UP000644610">
    <property type="component" value="Unassembled WGS sequence"/>
</dbReference>
<comment type="caution">
    <text evidence="2">The sequence shown here is derived from an EMBL/GenBank/DDBJ whole genome shotgun (WGS) entry which is preliminary data.</text>
</comment>
<evidence type="ECO:0000313" key="3">
    <source>
        <dbReference type="Proteomes" id="UP000644610"/>
    </source>
</evidence>
<name>A0A8J3UKV9_9ACTN</name>
<protein>
    <submittedName>
        <fullName evidence="2">Uncharacterized protein</fullName>
    </submittedName>
</protein>
<sequence length="83" mass="8779">MGRDRGKSAEELTVVDHEGDRSPTQGLQPPLMPPARAAAGGPTPTGGFGDQRSTEYSAEVSDALASSWSMDHNMDPPRPLSLM</sequence>
<keyword evidence="3" id="KW-1185">Reference proteome</keyword>
<dbReference type="AlphaFoldDB" id="A0A8J3UKV9"/>
<dbReference type="EMBL" id="BOOQ01000002">
    <property type="protein sequence ID" value="GII44159.1"/>
    <property type="molecule type" value="Genomic_DNA"/>
</dbReference>
<reference evidence="2" key="1">
    <citation type="submission" date="2021-01" db="EMBL/GenBank/DDBJ databases">
        <title>Whole genome shotgun sequence of Planotetraspora silvatica NBRC 100141.</title>
        <authorList>
            <person name="Komaki H."/>
            <person name="Tamura T."/>
        </authorList>
    </citation>
    <scope>NUCLEOTIDE SEQUENCE</scope>
    <source>
        <strain evidence="2">NBRC 100141</strain>
    </source>
</reference>